<comment type="caution">
    <text evidence="2">The sequence shown here is derived from an EMBL/GenBank/DDBJ whole genome shotgun (WGS) entry which is preliminary data.</text>
</comment>
<evidence type="ECO:0000313" key="3">
    <source>
        <dbReference type="Proteomes" id="UP000792457"/>
    </source>
</evidence>
<sequence length="333" mass="38418">MEFETFICAHVVIDAKNHQLSLVINEITLIFSRVSFIYSEICTTGIVLCAQKYSHVYHRFATSDLDIISLQFFSCVAHVCRRWRRLVLSHVSGEQWRKHTTSRWPLFSPLLPVPLDCWAAIYSNLIESAPCKVCLQQMALRSHPPGEENSWRRNRLRSELKNLRTDPPEGIRATPLDRECCHWQATITGPTGSPYEGGLFYLYLQVPYSYNEASNHIFVFHLTKSYPMFPPVVRFVTRIFHPNVSRHGDVGIDSIHYNWSLALTLSKVLISVQSLLTDPYTEVCMEPRVGELYNQDRKTFEDVARAWTWRYAMHDVLLPISRGLPSSAKDAKN</sequence>
<protein>
    <recommendedName>
        <fullName evidence="1">UBC core domain-containing protein</fullName>
    </recommendedName>
</protein>
<dbReference type="InterPro" id="IPR016135">
    <property type="entry name" value="UBQ-conjugating_enzyme/RWD"/>
</dbReference>
<dbReference type="Pfam" id="PF00179">
    <property type="entry name" value="UQ_con"/>
    <property type="match status" value="2"/>
</dbReference>
<dbReference type="EMBL" id="KZ308534">
    <property type="protein sequence ID" value="KAG8231127.1"/>
    <property type="molecule type" value="Genomic_DNA"/>
</dbReference>
<dbReference type="Proteomes" id="UP000792457">
    <property type="component" value="Unassembled WGS sequence"/>
</dbReference>
<accession>A0A8K0P2Y6</accession>
<keyword evidence="3" id="KW-1185">Reference proteome</keyword>
<gene>
    <name evidence="2" type="ORF">J437_LFUL010453</name>
</gene>
<dbReference type="SMART" id="SM00212">
    <property type="entry name" value="UBCc"/>
    <property type="match status" value="1"/>
</dbReference>
<dbReference type="SUPFAM" id="SSF54495">
    <property type="entry name" value="UBC-like"/>
    <property type="match status" value="1"/>
</dbReference>
<dbReference type="AlphaFoldDB" id="A0A8K0P2Y6"/>
<evidence type="ECO:0000259" key="1">
    <source>
        <dbReference type="PROSITE" id="PS50127"/>
    </source>
</evidence>
<organism evidence="2 3">
    <name type="scientific">Ladona fulva</name>
    <name type="common">Scarce chaser dragonfly</name>
    <name type="synonym">Libellula fulva</name>
    <dbReference type="NCBI Taxonomy" id="123851"/>
    <lineage>
        <taxon>Eukaryota</taxon>
        <taxon>Metazoa</taxon>
        <taxon>Ecdysozoa</taxon>
        <taxon>Arthropoda</taxon>
        <taxon>Hexapoda</taxon>
        <taxon>Insecta</taxon>
        <taxon>Pterygota</taxon>
        <taxon>Palaeoptera</taxon>
        <taxon>Odonata</taxon>
        <taxon>Epiprocta</taxon>
        <taxon>Anisoptera</taxon>
        <taxon>Libelluloidea</taxon>
        <taxon>Libellulidae</taxon>
        <taxon>Ladona</taxon>
    </lineage>
</organism>
<reference evidence="2" key="2">
    <citation type="submission" date="2017-10" db="EMBL/GenBank/DDBJ databases">
        <title>Ladona fulva Genome sequencing and assembly.</title>
        <authorList>
            <person name="Murali S."/>
            <person name="Richards S."/>
            <person name="Bandaranaike D."/>
            <person name="Bellair M."/>
            <person name="Blankenburg K."/>
            <person name="Chao H."/>
            <person name="Dinh H."/>
            <person name="Doddapaneni H."/>
            <person name="Dugan-Rocha S."/>
            <person name="Elkadiri S."/>
            <person name="Gnanaolivu R."/>
            <person name="Hernandez B."/>
            <person name="Skinner E."/>
            <person name="Javaid M."/>
            <person name="Lee S."/>
            <person name="Li M."/>
            <person name="Ming W."/>
            <person name="Munidasa M."/>
            <person name="Muniz J."/>
            <person name="Nguyen L."/>
            <person name="Hughes D."/>
            <person name="Osuji N."/>
            <person name="Pu L.-L."/>
            <person name="Puazo M."/>
            <person name="Qu C."/>
            <person name="Quiroz J."/>
            <person name="Raj R."/>
            <person name="Weissenberger G."/>
            <person name="Xin Y."/>
            <person name="Zou X."/>
            <person name="Han Y."/>
            <person name="Worley K."/>
            <person name="Muzny D."/>
            <person name="Gibbs R."/>
        </authorList>
    </citation>
    <scope>NUCLEOTIDE SEQUENCE</scope>
    <source>
        <strain evidence="2">Sampled in the wild</strain>
    </source>
</reference>
<dbReference type="CDD" id="cd23826">
    <property type="entry name" value="UEV_Morgue-like"/>
    <property type="match status" value="1"/>
</dbReference>
<dbReference type="OrthoDB" id="9973183at2759"/>
<reference evidence="2" key="1">
    <citation type="submission" date="2013-04" db="EMBL/GenBank/DDBJ databases">
        <authorList>
            <person name="Qu J."/>
            <person name="Murali S.C."/>
            <person name="Bandaranaike D."/>
            <person name="Bellair M."/>
            <person name="Blankenburg K."/>
            <person name="Chao H."/>
            <person name="Dinh H."/>
            <person name="Doddapaneni H."/>
            <person name="Downs B."/>
            <person name="Dugan-Rocha S."/>
            <person name="Elkadiri S."/>
            <person name="Gnanaolivu R.D."/>
            <person name="Hernandez B."/>
            <person name="Javaid M."/>
            <person name="Jayaseelan J.C."/>
            <person name="Lee S."/>
            <person name="Li M."/>
            <person name="Ming W."/>
            <person name="Munidasa M."/>
            <person name="Muniz J."/>
            <person name="Nguyen L."/>
            <person name="Ongeri F."/>
            <person name="Osuji N."/>
            <person name="Pu L.-L."/>
            <person name="Puazo M."/>
            <person name="Qu C."/>
            <person name="Quiroz J."/>
            <person name="Raj R."/>
            <person name="Weissenberger G."/>
            <person name="Xin Y."/>
            <person name="Zou X."/>
            <person name="Han Y."/>
            <person name="Richards S."/>
            <person name="Worley K."/>
            <person name="Muzny D."/>
            <person name="Gibbs R."/>
        </authorList>
    </citation>
    <scope>NUCLEOTIDE SEQUENCE</scope>
    <source>
        <strain evidence="2">Sampled in the wild</strain>
    </source>
</reference>
<dbReference type="InterPro" id="IPR000608">
    <property type="entry name" value="UBC"/>
</dbReference>
<evidence type="ECO:0000313" key="2">
    <source>
        <dbReference type="EMBL" id="KAG8231127.1"/>
    </source>
</evidence>
<dbReference type="PROSITE" id="PS50127">
    <property type="entry name" value="UBC_2"/>
    <property type="match status" value="1"/>
</dbReference>
<feature type="domain" description="UBC core" evidence="1">
    <location>
        <begin position="151"/>
        <end position="313"/>
    </location>
</feature>
<dbReference type="InterPro" id="IPR050113">
    <property type="entry name" value="Ub_conjugating_enzyme"/>
</dbReference>
<dbReference type="Gene3D" id="3.10.110.10">
    <property type="entry name" value="Ubiquitin Conjugating Enzyme"/>
    <property type="match status" value="1"/>
</dbReference>
<name>A0A8K0P2Y6_LADFU</name>
<proteinExistence type="predicted"/>
<dbReference type="PANTHER" id="PTHR24067">
    <property type="entry name" value="UBIQUITIN-CONJUGATING ENZYME E2"/>
    <property type="match status" value="1"/>
</dbReference>